<evidence type="ECO:0000259" key="9">
    <source>
        <dbReference type="Pfam" id="PF02224"/>
    </source>
</evidence>
<keyword evidence="4 8" id="KW-0418">Kinase</keyword>
<dbReference type="GO" id="GO:0006220">
    <property type="term" value="P:pyrimidine nucleotide metabolic process"/>
    <property type="evidence" value="ECO:0007669"/>
    <property type="project" value="UniProtKB-UniRule"/>
</dbReference>
<accession>A0A1I7H5C3</accession>
<keyword evidence="8" id="KW-0963">Cytoplasm</keyword>
<evidence type="ECO:0000313" key="10">
    <source>
        <dbReference type="EMBL" id="SFU55859.1"/>
    </source>
</evidence>
<dbReference type="HAMAP" id="MF_00238">
    <property type="entry name" value="Cytidyl_kinase_type1"/>
    <property type="match status" value="1"/>
</dbReference>
<dbReference type="GO" id="GO:0005524">
    <property type="term" value="F:ATP binding"/>
    <property type="evidence" value="ECO:0007669"/>
    <property type="project" value="UniProtKB-UniRule"/>
</dbReference>
<dbReference type="GO" id="GO:0036431">
    <property type="term" value="F:dCMP kinase activity"/>
    <property type="evidence" value="ECO:0007669"/>
    <property type="project" value="InterPro"/>
</dbReference>
<keyword evidence="3 8" id="KW-0547">Nucleotide-binding</keyword>
<dbReference type="RefSeq" id="WP_074927945.1">
    <property type="nucleotide sequence ID" value="NZ_FPBL01000004.1"/>
</dbReference>
<evidence type="ECO:0000256" key="4">
    <source>
        <dbReference type="ARBA" id="ARBA00022777"/>
    </source>
</evidence>
<dbReference type="SUPFAM" id="SSF52540">
    <property type="entry name" value="P-loop containing nucleoside triphosphate hydrolases"/>
    <property type="match status" value="1"/>
</dbReference>
<keyword evidence="5 8" id="KW-0067">ATP-binding</keyword>
<dbReference type="NCBIfam" id="TIGR00017">
    <property type="entry name" value="cmk"/>
    <property type="match status" value="1"/>
</dbReference>
<feature type="binding site" evidence="8">
    <location>
        <begin position="13"/>
        <end position="21"/>
    </location>
    <ligand>
        <name>ATP</name>
        <dbReference type="ChEBI" id="CHEBI:30616"/>
    </ligand>
</feature>
<proteinExistence type="inferred from homology"/>
<dbReference type="AlphaFoldDB" id="A0A1I7H5C3"/>
<dbReference type="CDD" id="cd02020">
    <property type="entry name" value="CMPK"/>
    <property type="match status" value="1"/>
</dbReference>
<comment type="similarity">
    <text evidence="1 8">Belongs to the cytidylate kinase family. Type 1 subfamily.</text>
</comment>
<dbReference type="Proteomes" id="UP000183926">
    <property type="component" value="Unassembled WGS sequence"/>
</dbReference>
<evidence type="ECO:0000256" key="3">
    <source>
        <dbReference type="ARBA" id="ARBA00022741"/>
    </source>
</evidence>
<keyword evidence="2 8" id="KW-0808">Transferase</keyword>
<evidence type="ECO:0000256" key="2">
    <source>
        <dbReference type="ARBA" id="ARBA00022679"/>
    </source>
</evidence>
<gene>
    <name evidence="8" type="primary">cmk</name>
    <name evidence="10" type="ORF">SAMN05216339_10469</name>
</gene>
<evidence type="ECO:0000256" key="7">
    <source>
        <dbReference type="ARBA" id="ARBA00048478"/>
    </source>
</evidence>
<dbReference type="EC" id="2.7.4.25" evidence="8"/>
<organism evidence="10 11">
    <name type="scientific">Nitrosomonas eutropha</name>
    <dbReference type="NCBI Taxonomy" id="916"/>
    <lineage>
        <taxon>Bacteria</taxon>
        <taxon>Pseudomonadati</taxon>
        <taxon>Pseudomonadota</taxon>
        <taxon>Betaproteobacteria</taxon>
        <taxon>Nitrosomonadales</taxon>
        <taxon>Nitrosomonadaceae</taxon>
        <taxon>Nitrosomonas</taxon>
    </lineage>
</organism>
<dbReference type="GO" id="GO:0036430">
    <property type="term" value="F:CMP kinase activity"/>
    <property type="evidence" value="ECO:0007669"/>
    <property type="project" value="RHEA"/>
</dbReference>
<dbReference type="InterPro" id="IPR003136">
    <property type="entry name" value="Cytidylate_kin"/>
</dbReference>
<evidence type="ECO:0000313" key="11">
    <source>
        <dbReference type="Proteomes" id="UP000183926"/>
    </source>
</evidence>
<dbReference type="EMBL" id="FPBL01000004">
    <property type="protein sequence ID" value="SFU55859.1"/>
    <property type="molecule type" value="Genomic_DNA"/>
</dbReference>
<evidence type="ECO:0000256" key="1">
    <source>
        <dbReference type="ARBA" id="ARBA00009427"/>
    </source>
</evidence>
<sequence>MKNQYVPVITLDGPSASGKGTIARLVSQALGFHYLDSGALYRLVALAAMKRNVDAGDEQRVVGIARCLDVSFIDSSIRLDGEDVSDEVRAEACGEYASKIAQYSALRVELLGRQRDFRKLPGLVADGRDMGSVIFPDATLKIYLTANEEERARRRHKQLMEKGINANIANLVLALHERDGRDSKRAASPLQQCEDTRLLDTTGLNIDQVVGKVLGMYADSGSVE</sequence>
<evidence type="ECO:0000256" key="6">
    <source>
        <dbReference type="ARBA" id="ARBA00047615"/>
    </source>
</evidence>
<comment type="catalytic activity">
    <reaction evidence="6 8">
        <text>dCMP + ATP = dCDP + ADP</text>
        <dbReference type="Rhea" id="RHEA:25094"/>
        <dbReference type="ChEBI" id="CHEBI:30616"/>
        <dbReference type="ChEBI" id="CHEBI:57566"/>
        <dbReference type="ChEBI" id="CHEBI:58593"/>
        <dbReference type="ChEBI" id="CHEBI:456216"/>
        <dbReference type="EC" id="2.7.4.25"/>
    </reaction>
</comment>
<comment type="subcellular location">
    <subcellularLocation>
        <location evidence="8">Cytoplasm</location>
    </subcellularLocation>
</comment>
<dbReference type="InterPro" id="IPR027417">
    <property type="entry name" value="P-loop_NTPase"/>
</dbReference>
<reference evidence="10 11" key="1">
    <citation type="submission" date="2016-10" db="EMBL/GenBank/DDBJ databases">
        <authorList>
            <person name="de Groot N.N."/>
        </authorList>
    </citation>
    <scope>NUCLEOTIDE SEQUENCE [LARGE SCALE GENOMIC DNA]</scope>
    <source>
        <strain evidence="10 11">Nm24</strain>
    </source>
</reference>
<evidence type="ECO:0000256" key="8">
    <source>
        <dbReference type="HAMAP-Rule" id="MF_00238"/>
    </source>
</evidence>
<name>A0A1I7H5C3_9PROT</name>
<dbReference type="GO" id="GO:0005737">
    <property type="term" value="C:cytoplasm"/>
    <property type="evidence" value="ECO:0007669"/>
    <property type="project" value="UniProtKB-SubCell"/>
</dbReference>
<protein>
    <recommendedName>
        <fullName evidence="8">Cytidylate kinase</fullName>
        <shortName evidence="8">CK</shortName>
        <ecNumber evidence="8">2.7.4.25</ecNumber>
    </recommendedName>
    <alternativeName>
        <fullName evidence="8">Cytidine monophosphate kinase</fullName>
        <shortName evidence="8">CMP kinase</shortName>
    </alternativeName>
</protein>
<dbReference type="InterPro" id="IPR011994">
    <property type="entry name" value="Cytidylate_kinase_dom"/>
</dbReference>
<dbReference type="Pfam" id="PF02224">
    <property type="entry name" value="Cytidylate_kin"/>
    <property type="match status" value="1"/>
</dbReference>
<feature type="domain" description="Cytidylate kinase" evidence="9">
    <location>
        <begin position="9"/>
        <end position="216"/>
    </location>
</feature>
<evidence type="ECO:0000256" key="5">
    <source>
        <dbReference type="ARBA" id="ARBA00022840"/>
    </source>
</evidence>
<dbReference type="OrthoDB" id="9807434at2"/>
<comment type="catalytic activity">
    <reaction evidence="7 8">
        <text>CMP + ATP = CDP + ADP</text>
        <dbReference type="Rhea" id="RHEA:11600"/>
        <dbReference type="ChEBI" id="CHEBI:30616"/>
        <dbReference type="ChEBI" id="CHEBI:58069"/>
        <dbReference type="ChEBI" id="CHEBI:60377"/>
        <dbReference type="ChEBI" id="CHEBI:456216"/>
        <dbReference type="EC" id="2.7.4.25"/>
    </reaction>
</comment>
<dbReference type="Gene3D" id="3.40.50.300">
    <property type="entry name" value="P-loop containing nucleotide triphosphate hydrolases"/>
    <property type="match status" value="1"/>
</dbReference>